<dbReference type="GO" id="GO:0005737">
    <property type="term" value="C:cytoplasm"/>
    <property type="evidence" value="ECO:0007669"/>
    <property type="project" value="TreeGrafter"/>
</dbReference>
<dbReference type="InterPro" id="IPR017593">
    <property type="entry name" value="Allantoinase"/>
</dbReference>
<evidence type="ECO:0000256" key="1">
    <source>
        <dbReference type="ARBA" id="ARBA00001756"/>
    </source>
</evidence>
<dbReference type="PANTHER" id="PTHR43668">
    <property type="entry name" value="ALLANTOINASE"/>
    <property type="match status" value="1"/>
</dbReference>
<keyword evidence="8" id="KW-0378">Hydrolase</keyword>
<comment type="caution">
    <text evidence="12">The sequence shown here is derived from an EMBL/GenBank/DDBJ whole genome shotgun (WGS) entry which is preliminary data.</text>
</comment>
<feature type="domain" description="Amidohydrolase-related" evidence="11">
    <location>
        <begin position="21"/>
        <end position="361"/>
    </location>
</feature>
<dbReference type="GO" id="GO:0006145">
    <property type="term" value="P:purine nucleobase catabolic process"/>
    <property type="evidence" value="ECO:0007669"/>
    <property type="project" value="TreeGrafter"/>
</dbReference>
<comment type="catalytic activity">
    <reaction evidence="1">
        <text>(S)-allantoin + H2O = allantoate + H(+)</text>
        <dbReference type="Rhea" id="RHEA:17029"/>
        <dbReference type="ChEBI" id="CHEBI:15377"/>
        <dbReference type="ChEBI" id="CHEBI:15378"/>
        <dbReference type="ChEBI" id="CHEBI:15678"/>
        <dbReference type="ChEBI" id="CHEBI:17536"/>
        <dbReference type="EC" id="3.5.2.5"/>
    </reaction>
</comment>
<dbReference type="InterPro" id="IPR002195">
    <property type="entry name" value="Dihydroorotase_CS"/>
</dbReference>
<sequence>MTHEDEDHRRFTNVLDVGESLVMPGIVDSHVHVNEPGRTDWEGYWTATRSAASGGVTTIVDMPLNSIPPTTTLQNFRTKLEAASGKCFVDTAFWGGVVPGNQSELRPMIRAGIPGFKCFMIHSGVEEFPHVSESDLHAAMAQLQGTGSVLLFHAETELEDQRIENEDPCEYSAFLNSRPDSMEVEAIQTVSQLCLQYQVQCHIVHLSSAKALDIVKAARKAGAPLTVETTHHYLTLSAEHIPPGATLFKCCPPIRTQDNQEQLWSALRDGHIDLVVSDHSPCTADLKKLETGDFMKAWGGISSLQFGLPLFWTSARKRGFSIPEVVKFLCQKPAELCRLGNRKGSFLPGFDADIVIWDPEKEFEATPASLLLPLKVPYRLMLGPGPSNVPPRILSAGGRPIIGHMHKEMFEIMDDIKKGIQYAFQTKNELTMAISGSGHAAMEAALYNAVERGETVLIGVNGIWGERAADISERMGADAKRLVKLPGECFTLQEIEQALSKHKPVLFFITHGESSTGIAHPLDGLGALCHKQKIFSRKTKPVSFYLDMGWLANYWGCDGKPRVYHHTGPVSGFFALRESLAILAEQGLENNWKHHQEMALYLHQGLEKLGLKLFVKDKNLRLPTVTTIAVPEGYDWRDITAYIMKNYSMEITGGLGPSVGMVSITLGPEQGMDFSEEANINMTTGGAPVLRVGLMGYNCTKANADLVLQALGDALQHCQKSKV</sequence>
<evidence type="ECO:0000256" key="4">
    <source>
        <dbReference type="ARBA" id="ARBA00010368"/>
    </source>
</evidence>
<organism evidence="12 13">
    <name type="scientific">Acipenser ruthenus</name>
    <name type="common">Sterlet sturgeon</name>
    <dbReference type="NCBI Taxonomy" id="7906"/>
    <lineage>
        <taxon>Eukaryota</taxon>
        <taxon>Metazoa</taxon>
        <taxon>Chordata</taxon>
        <taxon>Craniata</taxon>
        <taxon>Vertebrata</taxon>
        <taxon>Euteleostomi</taxon>
        <taxon>Actinopterygii</taxon>
        <taxon>Chondrostei</taxon>
        <taxon>Acipenseriformes</taxon>
        <taxon>Acipenseridae</taxon>
        <taxon>Acipenser</taxon>
    </lineage>
</organism>
<name>A0A444UDI8_ACIRT</name>
<dbReference type="InterPro" id="IPR011059">
    <property type="entry name" value="Metal-dep_hydrolase_composite"/>
</dbReference>
<dbReference type="Gene3D" id="3.20.20.140">
    <property type="entry name" value="Metal-dependent hydrolases"/>
    <property type="match status" value="1"/>
</dbReference>
<dbReference type="GO" id="GO:0000256">
    <property type="term" value="P:allantoin catabolic process"/>
    <property type="evidence" value="ECO:0007669"/>
    <property type="project" value="UniProtKB-UniPathway"/>
</dbReference>
<evidence type="ECO:0000256" key="7">
    <source>
        <dbReference type="ARBA" id="ARBA00022723"/>
    </source>
</evidence>
<dbReference type="InterPro" id="IPR015421">
    <property type="entry name" value="PyrdxlP-dep_Trfase_major"/>
</dbReference>
<comment type="subunit">
    <text evidence="5">Homotetramer.</text>
</comment>
<feature type="domain" description="Aminotransferase class V" evidence="10">
    <location>
        <begin position="402"/>
        <end position="534"/>
    </location>
</feature>
<keyword evidence="9" id="KW-0862">Zinc</keyword>
<dbReference type="Pfam" id="PF00266">
    <property type="entry name" value="Aminotran_5"/>
    <property type="match status" value="2"/>
</dbReference>
<evidence type="ECO:0000256" key="5">
    <source>
        <dbReference type="ARBA" id="ARBA00011881"/>
    </source>
</evidence>
<comment type="cofactor">
    <cofactor evidence="2">
        <name>Zn(2+)</name>
        <dbReference type="ChEBI" id="CHEBI:29105"/>
    </cofactor>
</comment>
<evidence type="ECO:0000313" key="12">
    <source>
        <dbReference type="EMBL" id="RXM33232.1"/>
    </source>
</evidence>
<dbReference type="Gene3D" id="3.40.640.10">
    <property type="entry name" value="Type I PLP-dependent aspartate aminotransferase-like (Major domain)"/>
    <property type="match status" value="2"/>
</dbReference>
<dbReference type="FunFam" id="3.20.20.140:FF:000032">
    <property type="entry name" value="Allantoinase Dal1"/>
    <property type="match status" value="1"/>
</dbReference>
<keyword evidence="7" id="KW-0479">Metal-binding</keyword>
<protein>
    <recommendedName>
        <fullName evidence="6">allantoinase</fullName>
        <ecNumber evidence="6">3.5.2.5</ecNumber>
    </recommendedName>
</protein>
<dbReference type="InterPro" id="IPR015424">
    <property type="entry name" value="PyrdxlP-dep_Trfase"/>
</dbReference>
<reference evidence="12 13" key="1">
    <citation type="submission" date="2019-01" db="EMBL/GenBank/DDBJ databases">
        <title>Draft Genome and Complete Hox-Cluster Characterization of the Sterlet Sturgeon (Acipenser ruthenus).</title>
        <authorList>
            <person name="Wei Q."/>
        </authorList>
    </citation>
    <scope>NUCLEOTIDE SEQUENCE [LARGE SCALE GENOMIC DNA]</scope>
    <source>
        <strain evidence="12">WHYD16114868_AA</strain>
        <tissue evidence="12">Blood</tissue>
    </source>
</reference>
<dbReference type="InterPro" id="IPR015422">
    <property type="entry name" value="PyrdxlP-dep_Trfase_small"/>
</dbReference>
<dbReference type="InterPro" id="IPR000192">
    <property type="entry name" value="Aminotrans_V_dom"/>
</dbReference>
<evidence type="ECO:0000313" key="13">
    <source>
        <dbReference type="Proteomes" id="UP000289886"/>
    </source>
</evidence>
<dbReference type="PANTHER" id="PTHR43668:SF2">
    <property type="entry name" value="ALLANTOINASE"/>
    <property type="match status" value="1"/>
</dbReference>
<evidence type="ECO:0000256" key="3">
    <source>
        <dbReference type="ARBA" id="ARBA00004968"/>
    </source>
</evidence>
<evidence type="ECO:0000256" key="9">
    <source>
        <dbReference type="ARBA" id="ARBA00022833"/>
    </source>
</evidence>
<dbReference type="SUPFAM" id="SSF51556">
    <property type="entry name" value="Metallo-dependent hydrolases"/>
    <property type="match status" value="1"/>
</dbReference>
<comment type="similarity">
    <text evidence="4">Belongs to the metallo-dependent hydrolases superfamily. Allantoinase family.</text>
</comment>
<dbReference type="SUPFAM" id="SSF53383">
    <property type="entry name" value="PLP-dependent transferases"/>
    <property type="match status" value="1"/>
</dbReference>
<evidence type="ECO:0000256" key="2">
    <source>
        <dbReference type="ARBA" id="ARBA00001947"/>
    </source>
</evidence>
<dbReference type="PROSITE" id="PS00482">
    <property type="entry name" value="DIHYDROOROTASE_1"/>
    <property type="match status" value="1"/>
</dbReference>
<evidence type="ECO:0000259" key="11">
    <source>
        <dbReference type="Pfam" id="PF01979"/>
    </source>
</evidence>
<dbReference type="GO" id="GO:0008270">
    <property type="term" value="F:zinc ion binding"/>
    <property type="evidence" value="ECO:0007669"/>
    <property type="project" value="InterPro"/>
</dbReference>
<dbReference type="SUPFAM" id="SSF51338">
    <property type="entry name" value="Composite domain of metallo-dependent hydrolases"/>
    <property type="match status" value="1"/>
</dbReference>
<evidence type="ECO:0000256" key="6">
    <source>
        <dbReference type="ARBA" id="ARBA00012863"/>
    </source>
</evidence>
<feature type="domain" description="Aminotransferase class V" evidence="10">
    <location>
        <begin position="551"/>
        <end position="663"/>
    </location>
</feature>
<keyword evidence="13" id="KW-1185">Reference proteome</keyword>
<dbReference type="Gene3D" id="3.90.1150.10">
    <property type="entry name" value="Aspartate Aminotransferase, domain 1"/>
    <property type="match status" value="2"/>
</dbReference>
<dbReference type="InterPro" id="IPR032466">
    <property type="entry name" value="Metal_Hydrolase"/>
</dbReference>
<dbReference type="InterPro" id="IPR006680">
    <property type="entry name" value="Amidohydro-rel"/>
</dbReference>
<dbReference type="GO" id="GO:0050897">
    <property type="term" value="F:cobalt ion binding"/>
    <property type="evidence" value="ECO:0007669"/>
    <property type="project" value="InterPro"/>
</dbReference>
<comment type="pathway">
    <text evidence="3">Nitrogen metabolism; (S)-allantoin degradation; allantoate from (S)-allantoin: step 1/1.</text>
</comment>
<dbReference type="InterPro" id="IPR050138">
    <property type="entry name" value="DHOase/Allantoinase_Hydrolase"/>
</dbReference>
<evidence type="ECO:0000256" key="8">
    <source>
        <dbReference type="ARBA" id="ARBA00022801"/>
    </source>
</evidence>
<dbReference type="Proteomes" id="UP000289886">
    <property type="component" value="Unassembled WGS sequence"/>
</dbReference>
<dbReference type="EMBL" id="SCEB01214779">
    <property type="protein sequence ID" value="RXM33232.1"/>
    <property type="molecule type" value="Genomic_DNA"/>
</dbReference>
<dbReference type="GO" id="GO:0004038">
    <property type="term" value="F:allantoinase activity"/>
    <property type="evidence" value="ECO:0007669"/>
    <property type="project" value="UniProtKB-EC"/>
</dbReference>
<dbReference type="AlphaFoldDB" id="A0A444UDI8"/>
<proteinExistence type="inferred from homology"/>
<dbReference type="NCBIfam" id="TIGR03178">
    <property type="entry name" value="allantoinase"/>
    <property type="match status" value="1"/>
</dbReference>
<dbReference type="Pfam" id="PF01979">
    <property type="entry name" value="Amidohydro_1"/>
    <property type="match status" value="1"/>
</dbReference>
<dbReference type="EC" id="3.5.2.5" evidence="6"/>
<gene>
    <name evidence="12" type="ORF">EOD39_5628</name>
</gene>
<accession>A0A444UDI8</accession>
<dbReference type="UniPathway" id="UPA00395">
    <property type="reaction ID" value="UER00653"/>
</dbReference>
<evidence type="ECO:0000259" key="10">
    <source>
        <dbReference type="Pfam" id="PF00266"/>
    </source>
</evidence>